<comment type="caution">
    <text evidence="1">The sequence shown here is derived from an EMBL/GenBank/DDBJ whole genome shotgun (WGS) entry which is preliminary data.</text>
</comment>
<dbReference type="EMBL" id="LAZR01042014">
    <property type="protein sequence ID" value="KKL10559.1"/>
    <property type="molecule type" value="Genomic_DNA"/>
</dbReference>
<feature type="non-terminal residue" evidence="1">
    <location>
        <position position="1"/>
    </location>
</feature>
<sequence>YGAFDIEADQSVDRFDNSENLFRIAITFKL</sequence>
<organism evidence="1">
    <name type="scientific">marine sediment metagenome</name>
    <dbReference type="NCBI Taxonomy" id="412755"/>
    <lineage>
        <taxon>unclassified sequences</taxon>
        <taxon>metagenomes</taxon>
        <taxon>ecological metagenomes</taxon>
    </lineage>
</organism>
<dbReference type="AlphaFoldDB" id="A0A0F9ALS6"/>
<proteinExistence type="predicted"/>
<name>A0A0F9ALS6_9ZZZZ</name>
<evidence type="ECO:0000313" key="1">
    <source>
        <dbReference type="EMBL" id="KKL10559.1"/>
    </source>
</evidence>
<protein>
    <submittedName>
        <fullName evidence="1">Uncharacterized protein</fullName>
    </submittedName>
</protein>
<accession>A0A0F9ALS6</accession>
<gene>
    <name evidence="1" type="ORF">LCGC14_2554630</name>
</gene>
<reference evidence="1" key="1">
    <citation type="journal article" date="2015" name="Nature">
        <title>Complex archaea that bridge the gap between prokaryotes and eukaryotes.</title>
        <authorList>
            <person name="Spang A."/>
            <person name="Saw J.H."/>
            <person name="Jorgensen S.L."/>
            <person name="Zaremba-Niedzwiedzka K."/>
            <person name="Martijn J."/>
            <person name="Lind A.E."/>
            <person name="van Eijk R."/>
            <person name="Schleper C."/>
            <person name="Guy L."/>
            <person name="Ettema T.J."/>
        </authorList>
    </citation>
    <scope>NUCLEOTIDE SEQUENCE</scope>
</reference>